<name>A0ABW5ZRB6_9FLAO</name>
<dbReference type="InterPro" id="IPR026444">
    <property type="entry name" value="Secre_tail"/>
</dbReference>
<dbReference type="EMBL" id="JBHUOS010000001">
    <property type="protein sequence ID" value="MFD2914911.1"/>
    <property type="molecule type" value="Genomic_DNA"/>
</dbReference>
<feature type="chain" id="PRO_5045851961" evidence="2">
    <location>
        <begin position="18"/>
        <end position="719"/>
    </location>
</feature>
<evidence type="ECO:0000259" key="4">
    <source>
        <dbReference type="Pfam" id="PF23759"/>
    </source>
</evidence>
<feature type="signal peptide" evidence="2">
    <location>
        <begin position="1"/>
        <end position="17"/>
    </location>
</feature>
<keyword evidence="6" id="KW-1185">Reference proteome</keyword>
<evidence type="ECO:0000256" key="1">
    <source>
        <dbReference type="ARBA" id="ARBA00022729"/>
    </source>
</evidence>
<organism evidence="5 6">
    <name type="scientific">Psychroserpens luteus</name>
    <dbReference type="NCBI Taxonomy" id="1434066"/>
    <lineage>
        <taxon>Bacteria</taxon>
        <taxon>Pseudomonadati</taxon>
        <taxon>Bacteroidota</taxon>
        <taxon>Flavobacteriia</taxon>
        <taxon>Flavobacteriales</taxon>
        <taxon>Flavobacteriaceae</taxon>
        <taxon>Psychroserpens</taxon>
    </lineage>
</organism>
<dbReference type="Pfam" id="PF23759">
    <property type="entry name" value="GBD_T9SS_assoc"/>
    <property type="match status" value="5"/>
</dbReference>
<accession>A0ABW5ZRB6</accession>
<dbReference type="NCBIfam" id="TIGR04183">
    <property type="entry name" value="Por_Secre_tail"/>
    <property type="match status" value="1"/>
</dbReference>
<feature type="domain" description="T9SS-like galactose binding" evidence="4">
    <location>
        <begin position="141"/>
        <end position="258"/>
    </location>
</feature>
<evidence type="ECO:0000259" key="3">
    <source>
        <dbReference type="Pfam" id="PF18962"/>
    </source>
</evidence>
<keyword evidence="1 2" id="KW-0732">Signal</keyword>
<feature type="domain" description="T9SS-like galactose binding" evidence="4">
    <location>
        <begin position="386"/>
        <end position="500"/>
    </location>
</feature>
<comment type="caution">
    <text evidence="5">The sequence shown here is derived from an EMBL/GenBank/DDBJ whole genome shotgun (WGS) entry which is preliminary data.</text>
</comment>
<protein>
    <submittedName>
        <fullName evidence="5">T9SS type A sorting domain-containing protein</fullName>
    </submittedName>
</protein>
<dbReference type="Pfam" id="PF18962">
    <property type="entry name" value="Por_Secre_tail"/>
    <property type="match status" value="1"/>
</dbReference>
<gene>
    <name evidence="5" type="ORF">ACFS29_04615</name>
</gene>
<evidence type="ECO:0000256" key="2">
    <source>
        <dbReference type="SAM" id="SignalP"/>
    </source>
</evidence>
<dbReference type="Proteomes" id="UP001597548">
    <property type="component" value="Unassembled WGS sequence"/>
</dbReference>
<evidence type="ECO:0000313" key="6">
    <source>
        <dbReference type="Proteomes" id="UP001597548"/>
    </source>
</evidence>
<reference evidence="6" key="1">
    <citation type="journal article" date="2019" name="Int. J. Syst. Evol. Microbiol.">
        <title>The Global Catalogue of Microorganisms (GCM) 10K type strain sequencing project: providing services to taxonomists for standard genome sequencing and annotation.</title>
        <authorList>
            <consortium name="The Broad Institute Genomics Platform"/>
            <consortium name="The Broad Institute Genome Sequencing Center for Infectious Disease"/>
            <person name="Wu L."/>
            <person name="Ma J."/>
        </authorList>
    </citation>
    <scope>NUCLEOTIDE SEQUENCE [LARGE SCALE GENOMIC DNA]</scope>
    <source>
        <strain evidence="6">KCTC 32514</strain>
    </source>
</reference>
<feature type="domain" description="Secretion system C-terminal sorting" evidence="3">
    <location>
        <begin position="645"/>
        <end position="717"/>
    </location>
</feature>
<evidence type="ECO:0000313" key="5">
    <source>
        <dbReference type="EMBL" id="MFD2914911.1"/>
    </source>
</evidence>
<sequence>MKPLKLLFLLCATSVFAQIPSNNECANAEVITVSTSAPLSIAANFTEATESLDASCNTATLDNKDLWYQFVMPVDGNLFINAASSLNHFTLYSTCGGVELDCSDDDTTFGNLLNGNSYLLRTSYQFNNSSTFTLQAFETAANDECENRETITVVTSNYIQYSTDSRAASESIDASCDDAANYNLDLWYEFVMPVNGNIEIKEAQQFQHQTYSFFDDCGGVELGCVNDRGFFINLTAGTTYVLRIADRESRAGPINFRIQAFEYASNDECDASETILIETANTNTYTADLRTAAESLDASCENASDNNYDLWFDFVMPVTGNLKIEQLIGTDSVTVYNACDGTELSCQSGLQFVSGLIENTNYLLRISSTSLANKSPRFQAFPIAVNDECETSETITIVTDNSLSYQVDTRRATETLDSSCDTMDDNNLDLWYDFVMPVTGNIQISGVGFNFRTTLYDACSGNELDCINGNGIYFNLGLNNSYKLRVSQLPNTANLSNLNIQAFENLFNDDCATPQNITVPTVDYATYSTNNAAATNSEVSTCEPSNETFTIQDVWYRFTMPNDNDVEIDHLTASVNGYYALYDSCGTTEIQCINNDGFFTNLTGGNDYFLKVGKLSSQTGVLSFNISAKPETLSLEELSSVGVKLYPNPIKDVLHVFSKNHSIINTITIYNLTGQRVKTILNETFNDRLEINMSTLKSGLYFITISSNKGKVTRRIIKQ</sequence>
<feature type="domain" description="T9SS-like galactose binding" evidence="4">
    <location>
        <begin position="508"/>
        <end position="626"/>
    </location>
</feature>
<feature type="domain" description="T9SS-like galactose binding" evidence="4">
    <location>
        <begin position="22"/>
        <end position="131"/>
    </location>
</feature>
<dbReference type="InterPro" id="IPR056600">
    <property type="entry name" value="GBD_T9SS_assoc"/>
</dbReference>
<proteinExistence type="predicted"/>
<dbReference type="RefSeq" id="WP_194507422.1">
    <property type="nucleotide sequence ID" value="NZ_JADILU010000003.1"/>
</dbReference>
<feature type="domain" description="T9SS-like galactose binding" evidence="4">
    <location>
        <begin position="265"/>
        <end position="378"/>
    </location>
</feature>